<evidence type="ECO:0000313" key="2">
    <source>
        <dbReference type="EMBL" id="CAK5283261.1"/>
    </source>
</evidence>
<proteinExistence type="predicted"/>
<dbReference type="EMBL" id="CAVNYO010000466">
    <property type="protein sequence ID" value="CAK5283261.1"/>
    <property type="molecule type" value="Genomic_DNA"/>
</dbReference>
<organism evidence="2 3">
    <name type="scientific">Mycena citricolor</name>
    <dbReference type="NCBI Taxonomy" id="2018698"/>
    <lineage>
        <taxon>Eukaryota</taxon>
        <taxon>Fungi</taxon>
        <taxon>Dikarya</taxon>
        <taxon>Basidiomycota</taxon>
        <taxon>Agaricomycotina</taxon>
        <taxon>Agaricomycetes</taxon>
        <taxon>Agaricomycetidae</taxon>
        <taxon>Agaricales</taxon>
        <taxon>Marasmiineae</taxon>
        <taxon>Mycenaceae</taxon>
        <taxon>Mycena</taxon>
    </lineage>
</organism>
<gene>
    <name evidence="2" type="ORF">MYCIT1_LOCUS35671</name>
</gene>
<evidence type="ECO:0000313" key="3">
    <source>
        <dbReference type="Proteomes" id="UP001295794"/>
    </source>
</evidence>
<dbReference type="Proteomes" id="UP001295794">
    <property type="component" value="Unassembled WGS sequence"/>
</dbReference>
<evidence type="ECO:0000256" key="1">
    <source>
        <dbReference type="SAM" id="MobiDB-lite"/>
    </source>
</evidence>
<accession>A0AAD2HXS9</accession>
<name>A0AAD2HXS9_9AGAR</name>
<feature type="region of interest" description="Disordered" evidence="1">
    <location>
        <begin position="32"/>
        <end position="51"/>
    </location>
</feature>
<sequence>MTEENRCDRMRSISTKCDQFRPHKHVIASTNYDTTRTDPKRSPQNGPTMLTELARPINYRQEEDRTEPRIVCRCPHRALDSIGCRMRGRIRCECGLTQSRERGSQPEIDRSQISMGREVLRGSQDEVFLFAELWIYRCTR</sequence>
<keyword evidence="3" id="KW-1185">Reference proteome</keyword>
<reference evidence="2" key="1">
    <citation type="submission" date="2023-11" db="EMBL/GenBank/DDBJ databases">
        <authorList>
            <person name="De Vega J J."/>
            <person name="De Vega J J."/>
        </authorList>
    </citation>
    <scope>NUCLEOTIDE SEQUENCE</scope>
</reference>
<dbReference type="AlphaFoldDB" id="A0AAD2HXS9"/>
<comment type="caution">
    <text evidence="2">The sequence shown here is derived from an EMBL/GenBank/DDBJ whole genome shotgun (WGS) entry which is preliminary data.</text>
</comment>
<protein>
    <submittedName>
        <fullName evidence="2">Uncharacterized protein</fullName>
    </submittedName>
</protein>